<feature type="coiled-coil region" evidence="1">
    <location>
        <begin position="16"/>
        <end position="50"/>
    </location>
</feature>
<gene>
    <name evidence="3" type="ORF">DSM104635_00960</name>
</gene>
<keyword evidence="4" id="KW-1185">Reference proteome</keyword>
<keyword evidence="1" id="KW-0175">Coiled coil</keyword>
<accession>A0A6I6MMF0</accession>
<evidence type="ECO:0000313" key="4">
    <source>
        <dbReference type="Proteomes" id="UP000431269"/>
    </source>
</evidence>
<dbReference type="KEGG" id="tsv:DSM104635_00960"/>
<dbReference type="Proteomes" id="UP000431269">
    <property type="component" value="Chromosome"/>
</dbReference>
<dbReference type="RefSeq" id="WP_158765104.1">
    <property type="nucleotide sequence ID" value="NZ_CP047045.1"/>
</dbReference>
<dbReference type="AlphaFoldDB" id="A0A6I6MMF0"/>
<dbReference type="NCBIfam" id="NF010247">
    <property type="entry name" value="PRK13694.1"/>
    <property type="match status" value="1"/>
</dbReference>
<sequence>MPDFGGTDTVAPQSLTQSAQEKLRQLVARIEKLEEEKKSISDDIKETYAEAKGTGFDSKVLRQVVRYRKQDRTEREEQETVRDLYLHALGEI</sequence>
<proteinExistence type="predicted"/>
<evidence type="ECO:0000313" key="3">
    <source>
        <dbReference type="EMBL" id="QGZ94144.1"/>
    </source>
</evidence>
<evidence type="ECO:0000259" key="2">
    <source>
        <dbReference type="Pfam" id="PF10073"/>
    </source>
</evidence>
<reference evidence="4" key="1">
    <citation type="submission" date="2019-12" db="EMBL/GenBank/DDBJ databases">
        <title>Complete genome of Terracaulis silvestris 0127_4.</title>
        <authorList>
            <person name="Vieira S."/>
            <person name="Riedel T."/>
            <person name="Sproer C."/>
            <person name="Pascual J."/>
            <person name="Boedeker C."/>
            <person name="Overmann J."/>
        </authorList>
    </citation>
    <scope>NUCLEOTIDE SEQUENCE [LARGE SCALE GENOMIC DNA]</scope>
    <source>
        <strain evidence="4">0127_4</strain>
    </source>
</reference>
<dbReference type="Pfam" id="PF10073">
    <property type="entry name" value="GapR_DNA-bd"/>
    <property type="match status" value="1"/>
</dbReference>
<organism evidence="3 4">
    <name type="scientific">Terricaulis silvestris</name>
    <dbReference type="NCBI Taxonomy" id="2686094"/>
    <lineage>
        <taxon>Bacteria</taxon>
        <taxon>Pseudomonadati</taxon>
        <taxon>Pseudomonadota</taxon>
        <taxon>Alphaproteobacteria</taxon>
        <taxon>Caulobacterales</taxon>
        <taxon>Caulobacteraceae</taxon>
        <taxon>Terricaulis</taxon>
    </lineage>
</organism>
<feature type="domain" description="GapR-like DNA-binding" evidence="2">
    <location>
        <begin position="19"/>
        <end position="90"/>
    </location>
</feature>
<dbReference type="GO" id="GO:0003677">
    <property type="term" value="F:DNA binding"/>
    <property type="evidence" value="ECO:0007669"/>
    <property type="project" value="InterPro"/>
</dbReference>
<dbReference type="EMBL" id="CP047045">
    <property type="protein sequence ID" value="QGZ94144.1"/>
    <property type="molecule type" value="Genomic_DNA"/>
</dbReference>
<protein>
    <recommendedName>
        <fullName evidence="2">GapR-like DNA-binding domain-containing protein</fullName>
    </recommendedName>
</protein>
<evidence type="ECO:0000256" key="1">
    <source>
        <dbReference type="SAM" id="Coils"/>
    </source>
</evidence>
<name>A0A6I6MMF0_9CAUL</name>
<dbReference type="InterPro" id="IPR046367">
    <property type="entry name" value="GapR-like_DNA-bd"/>
</dbReference>